<evidence type="ECO:0000256" key="1">
    <source>
        <dbReference type="SAM" id="MobiDB-lite"/>
    </source>
</evidence>
<feature type="signal peptide" evidence="2">
    <location>
        <begin position="1"/>
        <end position="19"/>
    </location>
</feature>
<dbReference type="EMBL" id="JAFCIX010000314">
    <property type="protein sequence ID" value="KAH6595057.1"/>
    <property type="molecule type" value="Genomic_DNA"/>
</dbReference>
<dbReference type="PROSITE" id="PS50878">
    <property type="entry name" value="RT_POL"/>
    <property type="match status" value="1"/>
</dbReference>
<evidence type="ECO:0000256" key="2">
    <source>
        <dbReference type="SAM" id="SignalP"/>
    </source>
</evidence>
<feature type="region of interest" description="Disordered" evidence="1">
    <location>
        <begin position="232"/>
        <end position="268"/>
    </location>
</feature>
<proteinExistence type="predicted"/>
<organism evidence="4 5">
    <name type="scientific">Batrachochytrium salamandrivorans</name>
    <dbReference type="NCBI Taxonomy" id="1357716"/>
    <lineage>
        <taxon>Eukaryota</taxon>
        <taxon>Fungi</taxon>
        <taxon>Fungi incertae sedis</taxon>
        <taxon>Chytridiomycota</taxon>
        <taxon>Chytridiomycota incertae sedis</taxon>
        <taxon>Chytridiomycetes</taxon>
        <taxon>Rhizophydiales</taxon>
        <taxon>Rhizophydiales incertae sedis</taxon>
        <taxon>Batrachochytrium</taxon>
    </lineage>
</organism>
<name>A0ABQ8FE16_9FUNG</name>
<dbReference type="Pfam" id="PF00078">
    <property type="entry name" value="RVT_1"/>
    <property type="match status" value="1"/>
</dbReference>
<dbReference type="InterPro" id="IPR005151">
    <property type="entry name" value="Tail-specific_protease"/>
</dbReference>
<dbReference type="Proteomes" id="UP001648503">
    <property type="component" value="Unassembled WGS sequence"/>
</dbReference>
<dbReference type="InterPro" id="IPR043502">
    <property type="entry name" value="DNA/RNA_pol_sf"/>
</dbReference>
<feature type="domain" description="Reverse transcriptase" evidence="3">
    <location>
        <begin position="822"/>
        <end position="1077"/>
    </location>
</feature>
<evidence type="ECO:0000259" key="3">
    <source>
        <dbReference type="PROSITE" id="PS50878"/>
    </source>
</evidence>
<sequence>MLVFSVIVLLAISATSVSATNYAKYNLLSDDRAAGRLVFIPTTLAQKEIILSNVENALAIWASYDSKKAKYKSAADPFPIVEKLRKNIEKVTEEELQLGLTDAFVRIPHCSCDLYCRILRTPCPLREDYSRIKAGDELLAIDGLSFVDWFKQNQFTSGAGANDFGGQRAALRYLTTIYGKNNRLPSEDFIKFQFKSRAIPHNSYTVNVPYVSGHNEECWDLGSNLYKSITSKTLPGTPETSLPVSAEQSGDNQESDITYLSPETHEINNPENSEREVAMEQMPSFRQKSVVPMNPTDVTKITWGIYKPESANMGVIKLDSFNPEDVETKSPAILKAVMIVRSLLANELKDTNSVMYDLRGNLGGNVDFADNMVQLFKPDFEPFGDCYLMNKITQNIFVDNKDPNVDPFAKAWQETVPGSRFTNVFFTNSVESVNTLGQAYLRPMGVFNDGRCYSSCEVFSGNIQGHGAGVIFGEDKQTGGGGAIVLKLDPFLIRASPDDFKKFPFSQQLTSGSKTYANTLSVSVTQTIRTGLYKGQIIEDVGIKTDTVFRPQWSDLQPNPTTNTQYDRIAASLARTGLENGQSKLHFVCEPFEIENPLGKFSLDIETAGIEEFTVFQADGKTVVAQQKTTTNKQKLTISVSAAGSTLGNNRIIIVGKTAGKQVLKTIRNVRTIPDDDKYMKISTTGFTFTGTSDSVGLYQPSTTAPADGWNNLKGPWMIGNGVKYVGNIDSSLEAFFTAPVGTKINIGLNVAFDTEPGRDFLYLSVKSSDGIEDFLIRSKSRNGKKTFNGISGRRRVVRKPFPFTTKSKKFSVSLRFTSNWATEFTATIPRAWLCASIVSIDKKDGDPLNPGDKRGIALINVGLKLAGFRKREECVGQVVSLVDIIQRRQNAGLNTHVLFIDIRKAFDTVPVGALLWKLQNMGFPRRTLAFLKALYTSSSARARAGSLLSDTFPVQRGVRQGCPLSGLLFNLFINDILDGVAPITVPGLPQDINPIRGLMYADDVAVFADSEQSLLAASTAVEQWVNQWEMQFGVTKCGIISFTGHLAPQLDSPLDIRLHGQLVSRVESYKYLGVLIDSKLDHSAWLKQKRSALKHTISALHPVLANHQLTVNYRSRIFSAVVMGKAYYGLELVGGNKSHLAPLQTTINKGIRLFTGAPTLDCHWTPSG</sequence>
<keyword evidence="2" id="KW-0732">Signal</keyword>
<protein>
    <recommendedName>
        <fullName evidence="3">Reverse transcriptase domain-containing protein</fullName>
    </recommendedName>
</protein>
<gene>
    <name evidence="4" type="ORF">BASA50_006133</name>
</gene>
<dbReference type="CDD" id="cd01650">
    <property type="entry name" value="RT_nLTR_like"/>
    <property type="match status" value="1"/>
</dbReference>
<dbReference type="InterPro" id="IPR029045">
    <property type="entry name" value="ClpP/crotonase-like_dom_sf"/>
</dbReference>
<comment type="caution">
    <text evidence="4">The sequence shown here is derived from an EMBL/GenBank/DDBJ whole genome shotgun (WGS) entry which is preliminary data.</text>
</comment>
<dbReference type="SUPFAM" id="SSF56672">
    <property type="entry name" value="DNA/RNA polymerases"/>
    <property type="match status" value="1"/>
</dbReference>
<feature type="compositionally biased region" description="Polar residues" evidence="1">
    <location>
        <begin position="232"/>
        <end position="258"/>
    </location>
</feature>
<dbReference type="InterPro" id="IPR000477">
    <property type="entry name" value="RT_dom"/>
</dbReference>
<evidence type="ECO:0000313" key="4">
    <source>
        <dbReference type="EMBL" id="KAH6595057.1"/>
    </source>
</evidence>
<keyword evidence="5" id="KW-1185">Reference proteome</keyword>
<dbReference type="PANTHER" id="PTHR32060:SF22">
    <property type="entry name" value="CARBOXYL-TERMINAL-PROCESSING PEPTIDASE 3, CHLOROPLASTIC"/>
    <property type="match status" value="1"/>
</dbReference>
<evidence type="ECO:0000313" key="5">
    <source>
        <dbReference type="Proteomes" id="UP001648503"/>
    </source>
</evidence>
<dbReference type="Gene3D" id="3.90.226.10">
    <property type="entry name" value="2-enoyl-CoA Hydratase, Chain A, domain 1"/>
    <property type="match status" value="1"/>
</dbReference>
<accession>A0ABQ8FE16</accession>
<dbReference type="Pfam" id="PF03572">
    <property type="entry name" value="Peptidase_S41"/>
    <property type="match status" value="1"/>
</dbReference>
<dbReference type="SUPFAM" id="SSF52096">
    <property type="entry name" value="ClpP/crotonase"/>
    <property type="match status" value="1"/>
</dbReference>
<reference evidence="4 5" key="1">
    <citation type="submission" date="2021-02" db="EMBL/GenBank/DDBJ databases">
        <title>Variation within the Batrachochytrium salamandrivorans European outbreak.</title>
        <authorList>
            <person name="Kelly M."/>
            <person name="Pasmans F."/>
            <person name="Shea T.P."/>
            <person name="Munoz J.F."/>
            <person name="Carranza S."/>
            <person name="Cuomo C.A."/>
            <person name="Martel A."/>
        </authorList>
    </citation>
    <scope>NUCLEOTIDE SEQUENCE [LARGE SCALE GENOMIC DNA]</scope>
    <source>
        <strain evidence="4 5">AMFP18/2</strain>
    </source>
</reference>
<dbReference type="PANTHER" id="PTHR32060">
    <property type="entry name" value="TAIL-SPECIFIC PROTEASE"/>
    <property type="match status" value="1"/>
</dbReference>
<feature type="chain" id="PRO_5046418602" description="Reverse transcriptase domain-containing protein" evidence="2">
    <location>
        <begin position="20"/>
        <end position="1169"/>
    </location>
</feature>